<dbReference type="InterPro" id="IPR008407">
    <property type="entry name" value="Brnchd-chn_aa_trnsp_AzlD"/>
</dbReference>
<feature type="transmembrane region" description="Helical" evidence="1">
    <location>
        <begin position="12"/>
        <end position="36"/>
    </location>
</feature>
<reference evidence="2 3" key="1">
    <citation type="submission" date="2023-05" db="EMBL/GenBank/DDBJ databases">
        <title>Chelatococcus sp. nov., a moderately thermophilic bacterium isolated from hot spring microbial mat.</title>
        <authorList>
            <person name="Hu C.-J."/>
            <person name="Li W.-J."/>
        </authorList>
    </citation>
    <scope>NUCLEOTIDE SEQUENCE [LARGE SCALE GENOMIC DNA]</scope>
    <source>
        <strain evidence="2 3">SYSU G07232</strain>
    </source>
</reference>
<keyword evidence="3" id="KW-1185">Reference proteome</keyword>
<feature type="transmembrane region" description="Helical" evidence="1">
    <location>
        <begin position="73"/>
        <end position="94"/>
    </location>
</feature>
<feature type="transmembrane region" description="Helical" evidence="1">
    <location>
        <begin position="48"/>
        <end position="67"/>
    </location>
</feature>
<dbReference type="Pfam" id="PF05437">
    <property type="entry name" value="AzlD"/>
    <property type="match status" value="1"/>
</dbReference>
<keyword evidence="1" id="KW-1133">Transmembrane helix</keyword>
<evidence type="ECO:0000256" key="1">
    <source>
        <dbReference type="SAM" id="Phobius"/>
    </source>
</evidence>
<comment type="caution">
    <text evidence="2">The sequence shown here is derived from an EMBL/GenBank/DDBJ whole genome shotgun (WGS) entry which is preliminary data.</text>
</comment>
<keyword evidence="1" id="KW-0812">Transmembrane</keyword>
<dbReference type="Proteomes" id="UP001321492">
    <property type="component" value="Unassembled WGS sequence"/>
</dbReference>
<name>A0ABT7ACW4_9HYPH</name>
<evidence type="ECO:0000313" key="3">
    <source>
        <dbReference type="Proteomes" id="UP001321492"/>
    </source>
</evidence>
<proteinExistence type="predicted"/>
<dbReference type="EMBL" id="JASJEV010000001">
    <property type="protein sequence ID" value="MDJ1157212.1"/>
    <property type="molecule type" value="Genomic_DNA"/>
</dbReference>
<evidence type="ECO:0000313" key="2">
    <source>
        <dbReference type="EMBL" id="MDJ1157212.1"/>
    </source>
</evidence>
<keyword evidence="1" id="KW-0472">Membrane</keyword>
<sequence length="120" mass="12640">MTFDLSALQGDLWPYALLILVGFLPSEIWRWLAVFLSRGLHEGSQILVWVRAVATALLAGVVARLVFSPSGALAAVPLALRCAALAGGLAAFWLGRRSVFAGIFAGEVLLVAAAWAYGAS</sequence>
<protein>
    <submittedName>
        <fullName evidence="2">AzlD domain-containing protein</fullName>
    </submittedName>
</protein>
<accession>A0ABT7ACW4</accession>
<organism evidence="2 3">
    <name type="scientific">Chelatococcus albus</name>
    <dbReference type="NCBI Taxonomy" id="3047466"/>
    <lineage>
        <taxon>Bacteria</taxon>
        <taxon>Pseudomonadati</taxon>
        <taxon>Pseudomonadota</taxon>
        <taxon>Alphaproteobacteria</taxon>
        <taxon>Hyphomicrobiales</taxon>
        <taxon>Chelatococcaceae</taxon>
        <taxon>Chelatococcus</taxon>
    </lineage>
</organism>
<gene>
    <name evidence="2" type="ORF">QNA08_03025</name>
</gene>
<feature type="transmembrane region" description="Helical" evidence="1">
    <location>
        <begin position="99"/>
        <end position="118"/>
    </location>
</feature>
<dbReference type="RefSeq" id="WP_283739179.1">
    <property type="nucleotide sequence ID" value="NZ_JASJEV010000001.1"/>
</dbReference>